<proteinExistence type="predicted"/>
<keyword evidence="2" id="KW-0812">Transmembrane</keyword>
<reference evidence="3" key="1">
    <citation type="submission" date="2020-11" db="EMBL/GenBank/DDBJ databases">
        <authorList>
            <person name="Tran Van P."/>
        </authorList>
    </citation>
    <scope>NUCLEOTIDE SEQUENCE</scope>
</reference>
<evidence type="ECO:0000313" key="3">
    <source>
        <dbReference type="EMBL" id="CAD7229658.1"/>
    </source>
</evidence>
<sequence>MSSVISLEPSARDSRKPTAAGFCLRPCSRASILLSSLFYRASILPSFLFYRAAILLSSLFYRASILPSSLFYRAAILLSSLFYRAAILLSSLFYRAAILPSSLFYRASILPSFLFYRASILPSFLFYRAAILLSSLFYRAAILPSSLFYRASILPSSLFYRASILLSSLFYRASILPSSLFYRASILLSSLFYRAAILHRSLVRGKWIWETSCPTDPPLLPLTWFHSSSCGIGSPPAGAQLKTQTTSIFPPKTRSEEQRTPHAVVLLGVFPSCLNSTATLRVVASKAKGGSETVVLSRVTISSQKEAYSIPPLSLSAPDFQNHNFSALIRRKPLPLQCENIVPFSGASNVCVKRTVGKMREGGMRRMRKMPTWKFLRENFPQKRFIPLFIPFARTHSTHYAEQKSHTTWEMDFGITAPVRLSPTSPFAPPHRRSLPAAGGETPRRVAGRMQLASLRYPPGAEFKRAPTTTSRSPAREGSYNRRRHRRSSTSNSTRYQTESQADRSDRRFAIDAEKRTPRSCAYNVHYSPTQTVRQPKVSSMISKSPNSGRHSKLAEVSALA</sequence>
<feature type="compositionally biased region" description="Polar residues" evidence="1">
    <location>
        <begin position="527"/>
        <end position="549"/>
    </location>
</feature>
<dbReference type="EMBL" id="OB662203">
    <property type="protein sequence ID" value="CAD7229658.1"/>
    <property type="molecule type" value="Genomic_DNA"/>
</dbReference>
<feature type="transmembrane region" description="Helical" evidence="2">
    <location>
        <begin position="70"/>
        <end position="94"/>
    </location>
</feature>
<feature type="transmembrane region" description="Helical" evidence="2">
    <location>
        <begin position="158"/>
        <end position="174"/>
    </location>
</feature>
<feature type="region of interest" description="Disordered" evidence="1">
    <location>
        <begin position="521"/>
        <end position="561"/>
    </location>
</feature>
<accession>A0A7R8WDG0</accession>
<gene>
    <name evidence="3" type="ORF">CTOB1V02_LOCUS7527</name>
</gene>
<evidence type="ECO:0000256" key="2">
    <source>
        <dbReference type="SAM" id="Phobius"/>
    </source>
</evidence>
<keyword evidence="2" id="KW-1133">Transmembrane helix</keyword>
<keyword evidence="2" id="KW-0472">Membrane</keyword>
<name>A0A7R8WDG0_9CRUS</name>
<feature type="region of interest" description="Disordered" evidence="1">
    <location>
        <begin position="420"/>
        <end position="508"/>
    </location>
</feature>
<feature type="transmembrane region" description="Helical" evidence="2">
    <location>
        <begin position="43"/>
        <end position="63"/>
    </location>
</feature>
<evidence type="ECO:0000256" key="1">
    <source>
        <dbReference type="SAM" id="MobiDB-lite"/>
    </source>
</evidence>
<feature type="transmembrane region" description="Helical" evidence="2">
    <location>
        <begin position="114"/>
        <end position="138"/>
    </location>
</feature>
<protein>
    <submittedName>
        <fullName evidence="3">Uncharacterized protein</fullName>
    </submittedName>
</protein>
<dbReference type="AlphaFoldDB" id="A0A7R8WDG0"/>
<organism evidence="3">
    <name type="scientific">Cyprideis torosa</name>
    <dbReference type="NCBI Taxonomy" id="163714"/>
    <lineage>
        <taxon>Eukaryota</taxon>
        <taxon>Metazoa</taxon>
        <taxon>Ecdysozoa</taxon>
        <taxon>Arthropoda</taxon>
        <taxon>Crustacea</taxon>
        <taxon>Oligostraca</taxon>
        <taxon>Ostracoda</taxon>
        <taxon>Podocopa</taxon>
        <taxon>Podocopida</taxon>
        <taxon>Cytherocopina</taxon>
        <taxon>Cytheroidea</taxon>
        <taxon>Cytherideidae</taxon>
        <taxon>Cyprideis</taxon>
    </lineage>
</organism>